<accession>D0KY82</accession>
<protein>
    <submittedName>
        <fullName evidence="1">Uncharacterized protein</fullName>
    </submittedName>
</protein>
<dbReference type="HOGENOM" id="CLU_2167437_0_0_6"/>
<keyword evidence="2" id="KW-1185">Reference proteome</keyword>
<evidence type="ECO:0000313" key="2">
    <source>
        <dbReference type="Proteomes" id="UP000009102"/>
    </source>
</evidence>
<gene>
    <name evidence="1" type="ordered locus">Hneap_0551</name>
</gene>
<proteinExistence type="predicted"/>
<organism evidence="1 2">
    <name type="scientific">Halothiobacillus neapolitanus (strain ATCC 23641 / DSM 15147 / CIP 104769 / NCIMB 8539 / c2)</name>
    <name type="common">Thiobacillus neapolitanus</name>
    <dbReference type="NCBI Taxonomy" id="555778"/>
    <lineage>
        <taxon>Bacteria</taxon>
        <taxon>Pseudomonadati</taxon>
        <taxon>Pseudomonadota</taxon>
        <taxon>Gammaproteobacteria</taxon>
        <taxon>Chromatiales</taxon>
        <taxon>Halothiobacillaceae</taxon>
        <taxon>Halothiobacillus</taxon>
    </lineage>
</organism>
<reference evidence="1 2" key="1">
    <citation type="submission" date="2009-10" db="EMBL/GenBank/DDBJ databases">
        <title>Complete sequence of Halothiobacillus neapolitanus c2.</title>
        <authorList>
            <consortium name="US DOE Joint Genome Institute"/>
            <person name="Lucas S."/>
            <person name="Copeland A."/>
            <person name="Lapidus A."/>
            <person name="Glavina del Rio T."/>
            <person name="Tice H."/>
            <person name="Bruce D."/>
            <person name="Goodwin L."/>
            <person name="Pitluck S."/>
            <person name="Davenport K."/>
            <person name="Brettin T."/>
            <person name="Detter J.C."/>
            <person name="Han C."/>
            <person name="Tapia R."/>
            <person name="Larimer F."/>
            <person name="Land M."/>
            <person name="Hauser L."/>
            <person name="Kyrpides N."/>
            <person name="Mikhailova N."/>
            <person name="Kerfeld C."/>
            <person name="Cannon G."/>
            <person name="Heinhort S."/>
        </authorList>
    </citation>
    <scope>NUCLEOTIDE SEQUENCE [LARGE SCALE GENOMIC DNA]</scope>
    <source>
        <strain evidence="2">ATCC 23641 / c2</strain>
    </source>
</reference>
<dbReference type="AlphaFoldDB" id="D0KY82"/>
<name>D0KY82_HALNC</name>
<dbReference type="EMBL" id="CP001801">
    <property type="protein sequence ID" value="ACX95405.1"/>
    <property type="molecule type" value="Genomic_DNA"/>
</dbReference>
<dbReference type="RefSeq" id="WP_012823441.1">
    <property type="nucleotide sequence ID" value="NC_013422.1"/>
</dbReference>
<evidence type="ECO:0000313" key="1">
    <source>
        <dbReference type="EMBL" id="ACX95405.1"/>
    </source>
</evidence>
<sequence>MNHVLDTTARTTSIDWAAVYEACRLHLVGIPYVHFIEAPEETLNRLGMHDALEIMAAGFLPLLPAQAKVRQEIDAPKPVPKVSMARFDNKKITLRAPGVRGFSKWVPRAS</sequence>
<dbReference type="KEGG" id="hna:Hneap_0551"/>
<dbReference type="Proteomes" id="UP000009102">
    <property type="component" value="Chromosome"/>
</dbReference>